<keyword evidence="2" id="KW-0808">Transferase</keyword>
<dbReference type="GO" id="GO:0008171">
    <property type="term" value="F:O-methyltransferase activity"/>
    <property type="evidence" value="ECO:0007669"/>
    <property type="project" value="InterPro"/>
</dbReference>
<gene>
    <name evidence="5" type="ORF">Cvel_32343</name>
</gene>
<proteinExistence type="inferred from homology"/>
<dbReference type="SUPFAM" id="SSF53335">
    <property type="entry name" value="S-adenosyl-L-methionine-dependent methyltransferases"/>
    <property type="match status" value="1"/>
</dbReference>
<accession>A0A0G4HVQ0</accession>
<sequence>MAKFHSGYTICKAPQVYPYLVEHIREDPVSRELRETVERKDRAVMLGAPDEASFLGWLCRTLQFKKCVEVGTFRGTTALELARSLPADGKLVCLDITDEYLEDGKAAWKKAGVESKIDLRIGPALESLDQMLKEAGETGTFDFAFIDADKVNYRGYYEKCLELLRPGGVIAVDNVLWGGSVLKNPDEMNEDTKAIVELNAFLREDSRVDAVMTAIADGCYLVRKK</sequence>
<dbReference type="PANTHER" id="PTHR10509">
    <property type="entry name" value="O-METHYLTRANSFERASE-RELATED"/>
    <property type="match status" value="1"/>
</dbReference>
<dbReference type="PANTHER" id="PTHR10509:SF14">
    <property type="entry name" value="CAFFEOYL-COA O-METHYLTRANSFERASE 3-RELATED"/>
    <property type="match status" value="1"/>
</dbReference>
<dbReference type="InterPro" id="IPR050362">
    <property type="entry name" value="Cation-dep_OMT"/>
</dbReference>
<evidence type="ECO:0000256" key="4">
    <source>
        <dbReference type="ARBA" id="ARBA00023453"/>
    </source>
</evidence>
<evidence type="ECO:0000313" key="5">
    <source>
        <dbReference type="EMBL" id="CEM48558.1"/>
    </source>
</evidence>
<name>A0A0G4HVQ0_9ALVE</name>
<dbReference type="Pfam" id="PF01596">
    <property type="entry name" value="Methyltransf_3"/>
    <property type="match status" value="1"/>
</dbReference>
<evidence type="ECO:0008006" key="6">
    <source>
        <dbReference type="Google" id="ProtNLM"/>
    </source>
</evidence>
<dbReference type="Gene3D" id="3.40.50.150">
    <property type="entry name" value="Vaccinia Virus protein VP39"/>
    <property type="match status" value="1"/>
</dbReference>
<evidence type="ECO:0000256" key="2">
    <source>
        <dbReference type="ARBA" id="ARBA00022679"/>
    </source>
</evidence>
<organism evidence="5">
    <name type="scientific">Chromera velia CCMP2878</name>
    <dbReference type="NCBI Taxonomy" id="1169474"/>
    <lineage>
        <taxon>Eukaryota</taxon>
        <taxon>Sar</taxon>
        <taxon>Alveolata</taxon>
        <taxon>Colpodellida</taxon>
        <taxon>Chromeraceae</taxon>
        <taxon>Chromera</taxon>
    </lineage>
</organism>
<keyword evidence="3" id="KW-0949">S-adenosyl-L-methionine</keyword>
<dbReference type="InterPro" id="IPR002935">
    <property type="entry name" value="SAM_O-MeTrfase"/>
</dbReference>
<reference evidence="5" key="1">
    <citation type="submission" date="2014-11" db="EMBL/GenBank/DDBJ databases">
        <authorList>
            <person name="Otto D Thomas"/>
            <person name="Naeem Raeece"/>
        </authorList>
    </citation>
    <scope>NUCLEOTIDE SEQUENCE</scope>
</reference>
<evidence type="ECO:0000256" key="1">
    <source>
        <dbReference type="ARBA" id="ARBA00022603"/>
    </source>
</evidence>
<protein>
    <recommendedName>
        <fullName evidence="6">Caffeoyl-CoA O-methyltransferase</fullName>
    </recommendedName>
</protein>
<dbReference type="EMBL" id="CDMZ01004071">
    <property type="protein sequence ID" value="CEM48558.1"/>
    <property type="molecule type" value="Genomic_DNA"/>
</dbReference>
<dbReference type="VEuPathDB" id="CryptoDB:Cvel_32343"/>
<dbReference type="GO" id="GO:0032259">
    <property type="term" value="P:methylation"/>
    <property type="evidence" value="ECO:0007669"/>
    <property type="project" value="UniProtKB-KW"/>
</dbReference>
<dbReference type="AlphaFoldDB" id="A0A0G4HVQ0"/>
<dbReference type="InterPro" id="IPR029063">
    <property type="entry name" value="SAM-dependent_MTases_sf"/>
</dbReference>
<keyword evidence="1" id="KW-0489">Methyltransferase</keyword>
<dbReference type="PhylomeDB" id="A0A0G4HVQ0"/>
<dbReference type="GO" id="GO:0008757">
    <property type="term" value="F:S-adenosylmethionine-dependent methyltransferase activity"/>
    <property type="evidence" value="ECO:0007669"/>
    <property type="project" value="TreeGrafter"/>
</dbReference>
<dbReference type="PROSITE" id="PS51682">
    <property type="entry name" value="SAM_OMT_I"/>
    <property type="match status" value="1"/>
</dbReference>
<dbReference type="CDD" id="cd02440">
    <property type="entry name" value="AdoMet_MTases"/>
    <property type="match status" value="1"/>
</dbReference>
<evidence type="ECO:0000256" key="3">
    <source>
        <dbReference type="ARBA" id="ARBA00022691"/>
    </source>
</evidence>
<comment type="similarity">
    <text evidence="4">Belongs to the class I-like SAM-binding methyltransferase superfamily. Cation-dependent O-methyltransferase family.</text>
</comment>